<evidence type="ECO:0000313" key="3">
    <source>
        <dbReference type="EMBL" id="MFA9478506.1"/>
    </source>
</evidence>
<dbReference type="InterPro" id="IPR010090">
    <property type="entry name" value="Phage_tape_meas"/>
</dbReference>
<protein>
    <submittedName>
        <fullName evidence="3">Phage tail tape measure protein</fullName>
    </submittedName>
</protein>
<accession>A0ABV4U4N9</accession>
<feature type="transmembrane region" description="Helical" evidence="2">
    <location>
        <begin position="317"/>
        <end position="340"/>
    </location>
</feature>
<keyword evidence="2" id="KW-0472">Membrane</keyword>
<reference evidence="3 4" key="1">
    <citation type="submission" date="2024-08" db="EMBL/GenBank/DDBJ databases">
        <title>Whole-genome sequencing of halo(alkali)philic microorganisms from hypersaline lakes.</title>
        <authorList>
            <person name="Sorokin D.Y."/>
            <person name="Merkel A.Y."/>
            <person name="Messina E."/>
            <person name="Yakimov M."/>
        </authorList>
    </citation>
    <scope>NUCLEOTIDE SEQUENCE [LARGE SCALE GENOMIC DNA]</scope>
    <source>
        <strain evidence="3 4">AB-hyl4</strain>
    </source>
</reference>
<proteinExistence type="predicted"/>
<dbReference type="RefSeq" id="WP_425345432.1">
    <property type="nucleotide sequence ID" value="NZ_JBGUBD010000005.1"/>
</dbReference>
<keyword evidence="2" id="KW-1133">Transmembrane helix</keyword>
<dbReference type="NCBIfam" id="TIGR01760">
    <property type="entry name" value="tape_meas_TP901"/>
    <property type="match status" value="1"/>
</dbReference>
<feature type="transmembrane region" description="Helical" evidence="2">
    <location>
        <begin position="292"/>
        <end position="310"/>
    </location>
</feature>
<name>A0ABV4U4N9_9BACT</name>
<evidence type="ECO:0000313" key="4">
    <source>
        <dbReference type="Proteomes" id="UP001575105"/>
    </source>
</evidence>
<organism evidence="3 4">
    <name type="scientific">Natronomicrosphaera hydrolytica</name>
    <dbReference type="NCBI Taxonomy" id="3242702"/>
    <lineage>
        <taxon>Bacteria</taxon>
        <taxon>Pseudomonadati</taxon>
        <taxon>Planctomycetota</taxon>
        <taxon>Phycisphaerae</taxon>
        <taxon>Phycisphaerales</taxon>
        <taxon>Phycisphaeraceae</taxon>
        <taxon>Natronomicrosphaera</taxon>
    </lineage>
</organism>
<comment type="caution">
    <text evidence="3">The sequence shown here is derived from an EMBL/GenBank/DDBJ whole genome shotgun (WGS) entry which is preliminary data.</text>
</comment>
<dbReference type="Proteomes" id="UP001575105">
    <property type="component" value="Unassembled WGS sequence"/>
</dbReference>
<dbReference type="EMBL" id="JBGUBD010000005">
    <property type="protein sequence ID" value="MFA9478506.1"/>
    <property type="molecule type" value="Genomic_DNA"/>
</dbReference>
<evidence type="ECO:0000256" key="2">
    <source>
        <dbReference type="SAM" id="Phobius"/>
    </source>
</evidence>
<sequence>MSQAGSIRAGRAHVELWGDDSQLQQTLRSVEGRLRQFGAQVQDIGRNMLRVGAMITAPLLAATRVFMRAGDEMDKMSARTGIAVQQLTGLVFAVEQTGGSAQGLERAVLRMTRTIGDAADGSREAQEGLRALGLDARRLKQMTPDEQMALFADRLSRVDDVSQRAAIGQRIFGRGFAEMLPLFEQGAEGIQRYIQEARELGIVMSEEEATAAADLTDRWNEMTHALRRTSMEIGASLAPTLMRLVGHVRESVTAVNDFVQRNQQLIVTVFTVGAVVTTTGAALWTFGAIVRGVSATVGTMITVMKAATIATKGMKAALVALAANPVIAGLLAIAAALTAITIASRQLRTEIDVADMTPEMRRETTRAEGGLSELRRMVGVELDDEQMAQASRVIKQLERDFGDLGIELDENTRKLRGVERAAVRMNDALRDRAIGQAERNIGQLNDRIAEARAEGDQSEVHRLLRLLDQREQQLEAARAGTFITGAGAMGMDDDFDGRITSEQERQFARRLHQLKLQQIEDEQERAIALINERYDHERQEAEEAGLDITDLERARSLEIENIRTDHARQRRDQETRWAEQAHDLELQLIEDEQQRALALVETRYQRQIEEARAAGMETAELERALAAETEAIRNRFADQRAQGDRQRQRQIDELRLRSTKEGIELERSLLDLRERQAIDDAKRAGQNLDLVREEFELRRQMFEDQAAMDGPESIGGFDADVLTRQIAGVFEVDDDKREEKRAADAAEETAEHTSELVELFRERPGPIFT</sequence>
<keyword evidence="2" id="KW-0812">Transmembrane</keyword>
<keyword evidence="4" id="KW-1185">Reference proteome</keyword>
<feature type="region of interest" description="Disordered" evidence="1">
    <location>
        <begin position="735"/>
        <end position="754"/>
    </location>
</feature>
<evidence type="ECO:0000256" key="1">
    <source>
        <dbReference type="SAM" id="MobiDB-lite"/>
    </source>
</evidence>
<feature type="transmembrane region" description="Helical" evidence="2">
    <location>
        <begin position="265"/>
        <end position="286"/>
    </location>
</feature>
<gene>
    <name evidence="3" type="ORF">ACERK3_09380</name>
</gene>